<dbReference type="PIRSF" id="PIRSF037714">
    <property type="entry name" value="TolR"/>
    <property type="match status" value="1"/>
</dbReference>
<dbReference type="AlphaFoldDB" id="A0A7X1B952"/>
<evidence type="ECO:0000256" key="3">
    <source>
        <dbReference type="ARBA" id="ARBA00022692"/>
    </source>
</evidence>
<evidence type="ECO:0000256" key="8">
    <source>
        <dbReference type="SAM" id="Phobius"/>
    </source>
</evidence>
<feature type="transmembrane region" description="Helical" evidence="8">
    <location>
        <begin position="408"/>
        <end position="433"/>
    </location>
</feature>
<evidence type="ECO:0000256" key="2">
    <source>
        <dbReference type="ARBA" id="ARBA00022475"/>
    </source>
</evidence>
<sequence length="463" mass="49481">MFKFSTLLSSAILIATPALLAAQTLSQTDKEIESKLADALSRLSSARAEIRDEKVPLSRKLNELQAEIKTLDKEAERIDRLRENSNFDLTKMQESVKARQEEIQFASNLLLEYARGLETRASIAELSTLEPLIDESLLAADVEDGTGLNKQAEIMMIGLDRAKELVGGQIIQGEAILPTGAFEDGKFILFGPITYFSSDKSGLGGIAQRGASSEPSVVDIGIPDADESIATLASSKSGKLPVDSTIGNAIALASTEETIPEHIAKGGIWVYPILGFALLATMVAGFKALEIYSIKRPADSEIGKLFSAITSADQEKALHIANAMPGPLGKMFQAGSKNIFESKETVEEVLYEEMLETKPKINRMLPFIAVTAATAPLMGLLGTVTGMINTFKLITIFGTGDAKSLSSGISEALITTEFGLIVAIPALIMHAILSRRAGAMIGDMEKSGVAFINALPKKEKSAS</sequence>
<evidence type="ECO:0000313" key="12">
    <source>
        <dbReference type="Proteomes" id="UP000526501"/>
    </source>
</evidence>
<comment type="caution">
    <text evidence="11">The sequence shown here is derived from an EMBL/GenBank/DDBJ whole genome shotgun (WGS) entry which is preliminary data.</text>
</comment>
<evidence type="ECO:0000256" key="9">
    <source>
        <dbReference type="SAM" id="SignalP"/>
    </source>
</evidence>
<proteinExistence type="inferred from homology"/>
<keyword evidence="6" id="KW-0653">Protein transport</keyword>
<keyword evidence="9" id="KW-0732">Signal</keyword>
<dbReference type="InterPro" id="IPR050790">
    <property type="entry name" value="ExbB/TolQ_transport"/>
</dbReference>
<keyword evidence="6" id="KW-0813">Transport</keyword>
<keyword evidence="5 8" id="KW-0472">Membrane</keyword>
<reference evidence="11 12" key="1">
    <citation type="submission" date="2020-07" db="EMBL/GenBank/DDBJ databases">
        <authorList>
            <person name="Feng X."/>
        </authorList>
    </citation>
    <scope>NUCLEOTIDE SEQUENCE [LARGE SCALE GENOMIC DNA]</scope>
    <source>
        <strain evidence="11 12">JCM23202</strain>
    </source>
</reference>
<feature type="transmembrane region" description="Helical" evidence="8">
    <location>
        <begin position="268"/>
        <end position="286"/>
    </location>
</feature>
<feature type="coiled-coil region" evidence="7">
    <location>
        <begin position="47"/>
        <end position="84"/>
    </location>
</feature>
<feature type="domain" description="MotA/TolQ/ExbB proton channel" evidence="10">
    <location>
        <begin position="327"/>
        <end position="445"/>
    </location>
</feature>
<organism evidence="11 12">
    <name type="scientific">Pelagicoccus albus</name>
    <dbReference type="NCBI Taxonomy" id="415222"/>
    <lineage>
        <taxon>Bacteria</taxon>
        <taxon>Pseudomonadati</taxon>
        <taxon>Verrucomicrobiota</taxon>
        <taxon>Opitutia</taxon>
        <taxon>Puniceicoccales</taxon>
        <taxon>Pelagicoccaceae</taxon>
        <taxon>Pelagicoccus</taxon>
    </lineage>
</organism>
<gene>
    <name evidence="11" type="ORF">H5P27_18025</name>
</gene>
<dbReference type="InterPro" id="IPR017270">
    <property type="entry name" value="MotA/TolQ/ExbB-rel"/>
</dbReference>
<dbReference type="GO" id="GO:0017038">
    <property type="term" value="P:protein import"/>
    <property type="evidence" value="ECO:0007669"/>
    <property type="project" value="TreeGrafter"/>
</dbReference>
<evidence type="ECO:0000256" key="6">
    <source>
        <dbReference type="RuleBase" id="RU004057"/>
    </source>
</evidence>
<accession>A0A7X1B952</accession>
<feature type="transmembrane region" description="Helical" evidence="8">
    <location>
        <begin position="364"/>
        <end position="388"/>
    </location>
</feature>
<protein>
    <submittedName>
        <fullName evidence="11">MotA/TolQ/ExbB proton channel family protein</fullName>
    </submittedName>
</protein>
<evidence type="ECO:0000259" key="10">
    <source>
        <dbReference type="Pfam" id="PF01618"/>
    </source>
</evidence>
<dbReference type="EMBL" id="JACHVC010000013">
    <property type="protein sequence ID" value="MBC2607958.1"/>
    <property type="molecule type" value="Genomic_DNA"/>
</dbReference>
<dbReference type="Proteomes" id="UP000526501">
    <property type="component" value="Unassembled WGS sequence"/>
</dbReference>
<evidence type="ECO:0000256" key="1">
    <source>
        <dbReference type="ARBA" id="ARBA00004651"/>
    </source>
</evidence>
<dbReference type="PANTHER" id="PTHR30625">
    <property type="entry name" value="PROTEIN TOLQ"/>
    <property type="match status" value="1"/>
</dbReference>
<dbReference type="RefSeq" id="WP_185661820.1">
    <property type="nucleotide sequence ID" value="NZ_CAWPOO010000013.1"/>
</dbReference>
<dbReference type="InterPro" id="IPR002898">
    <property type="entry name" value="MotA_ExbB_proton_chnl"/>
</dbReference>
<comment type="similarity">
    <text evidence="6">Belongs to the exbB/tolQ family.</text>
</comment>
<dbReference type="GO" id="GO:0005886">
    <property type="term" value="C:plasma membrane"/>
    <property type="evidence" value="ECO:0007669"/>
    <property type="project" value="UniProtKB-SubCell"/>
</dbReference>
<evidence type="ECO:0000256" key="4">
    <source>
        <dbReference type="ARBA" id="ARBA00022989"/>
    </source>
</evidence>
<name>A0A7X1B952_9BACT</name>
<keyword evidence="4 8" id="KW-1133">Transmembrane helix</keyword>
<dbReference type="Pfam" id="PF01618">
    <property type="entry name" value="MotA_ExbB"/>
    <property type="match status" value="1"/>
</dbReference>
<keyword evidence="3 8" id="KW-0812">Transmembrane</keyword>
<evidence type="ECO:0000256" key="7">
    <source>
        <dbReference type="SAM" id="Coils"/>
    </source>
</evidence>
<keyword evidence="12" id="KW-1185">Reference proteome</keyword>
<feature type="chain" id="PRO_5031473544" evidence="9">
    <location>
        <begin position="22"/>
        <end position="463"/>
    </location>
</feature>
<keyword evidence="7" id="KW-0175">Coiled coil</keyword>
<comment type="subcellular location">
    <subcellularLocation>
        <location evidence="1">Cell membrane</location>
        <topology evidence="1">Multi-pass membrane protein</topology>
    </subcellularLocation>
    <subcellularLocation>
        <location evidence="6">Membrane</location>
        <topology evidence="6">Multi-pass membrane protein</topology>
    </subcellularLocation>
</comment>
<evidence type="ECO:0000256" key="5">
    <source>
        <dbReference type="ARBA" id="ARBA00023136"/>
    </source>
</evidence>
<evidence type="ECO:0000313" key="11">
    <source>
        <dbReference type="EMBL" id="MBC2607958.1"/>
    </source>
</evidence>
<keyword evidence="2" id="KW-1003">Cell membrane</keyword>
<dbReference type="PANTHER" id="PTHR30625:SF11">
    <property type="entry name" value="MOTA_TOLQ_EXBB PROTON CHANNEL DOMAIN-CONTAINING PROTEIN"/>
    <property type="match status" value="1"/>
</dbReference>
<feature type="signal peptide" evidence="9">
    <location>
        <begin position="1"/>
        <end position="21"/>
    </location>
</feature>